<evidence type="ECO:0000313" key="5">
    <source>
        <dbReference type="EMBL" id="OME16545.1"/>
    </source>
</evidence>
<dbReference type="OrthoDB" id="1924973at2"/>
<reference evidence="1 12" key="2">
    <citation type="submission" date="2017-06" db="EMBL/GenBank/DDBJ databases">
        <title>Complete genome sequence of Paenibacillus odorifer CBA7130.</title>
        <authorList>
            <person name="Nam Y.-D."/>
            <person name="Kang J."/>
            <person name="Chung W.-H."/>
        </authorList>
    </citation>
    <scope>NUCLEOTIDE SEQUENCE [LARGE SCALE GENOMIC DNA]</scope>
    <source>
        <strain evidence="1 12">CBA7130</strain>
    </source>
</reference>
<proteinExistence type="predicted"/>
<evidence type="ECO:0000313" key="2">
    <source>
        <dbReference type="EMBL" id="OMD20026.1"/>
    </source>
</evidence>
<evidence type="ECO:0000313" key="11">
    <source>
        <dbReference type="Proteomes" id="UP000187465"/>
    </source>
</evidence>
<dbReference type="EMBL" id="MPVP01000223">
    <property type="protein sequence ID" value="OMD20026.1"/>
    <property type="molecule type" value="Genomic_DNA"/>
</dbReference>
<evidence type="ECO:0000313" key="6">
    <source>
        <dbReference type="EMBL" id="OME69873.1"/>
    </source>
</evidence>
<dbReference type="AlphaFoldDB" id="A0A1R0WSI4"/>
<dbReference type="EMBL" id="MPTO01000019">
    <property type="protein sequence ID" value="OME16545.1"/>
    <property type="molecule type" value="Genomic_DNA"/>
</dbReference>
<name>A0A1R0WSI4_9BACL</name>
<evidence type="ECO:0000313" key="1">
    <source>
        <dbReference type="EMBL" id="AWV35207.1"/>
    </source>
</evidence>
<dbReference type="EMBL" id="MPTC01000002">
    <property type="protein sequence ID" value="OMD43526.1"/>
    <property type="molecule type" value="Genomic_DNA"/>
</dbReference>
<sequence length="58" mass="6080">MDIAALSMAMSQASLAQNVGIQVMNIAKNQAETQSQTMVEMLGKSVAPNLGKTLDISV</sequence>
<keyword evidence="7" id="KW-1185">Reference proteome</keyword>
<gene>
    <name evidence="3" type="ORF">BJP51_25875</name>
    <name evidence="5" type="ORF">BSK47_19995</name>
    <name evidence="4" type="ORF">BSK52_03720</name>
    <name evidence="6" type="ORF">BSK65_13180</name>
    <name evidence="2" type="ORF">BSO21_24790</name>
    <name evidence="1" type="ORF">CD191_22635</name>
</gene>
<evidence type="ECO:0000313" key="4">
    <source>
        <dbReference type="EMBL" id="OMD43526.1"/>
    </source>
</evidence>
<reference evidence="8 10" key="1">
    <citation type="submission" date="2016-10" db="EMBL/GenBank/DDBJ databases">
        <title>Paenibacillus species isolates.</title>
        <authorList>
            <person name="Beno S.M."/>
        </authorList>
    </citation>
    <scope>NUCLEOTIDE SEQUENCE [LARGE SCALE GENOMIC DNA]</scope>
    <source>
        <strain evidence="2 7">FSL H7-0433</strain>
        <strain evidence="6 9">FSL H7-0443</strain>
        <strain evidence="3 11">FSL H7-0604</strain>
        <strain evidence="4 10">FSL H7-0710</strain>
        <strain evidence="5 8">FSL H7-0918</strain>
    </source>
</reference>
<dbReference type="EMBL" id="CP021965">
    <property type="protein sequence ID" value="AWV35207.1"/>
    <property type="molecule type" value="Genomic_DNA"/>
</dbReference>
<dbReference type="Proteomes" id="UP000187439">
    <property type="component" value="Unassembled WGS sequence"/>
</dbReference>
<dbReference type="Proteomes" id="UP000187425">
    <property type="component" value="Unassembled WGS sequence"/>
</dbReference>
<organism evidence="5 8">
    <name type="scientific">Paenibacillus odorifer</name>
    <dbReference type="NCBI Taxonomy" id="189426"/>
    <lineage>
        <taxon>Bacteria</taxon>
        <taxon>Bacillati</taxon>
        <taxon>Bacillota</taxon>
        <taxon>Bacilli</taxon>
        <taxon>Bacillales</taxon>
        <taxon>Paenibacillaceae</taxon>
        <taxon>Paenibacillus</taxon>
    </lineage>
</organism>
<evidence type="ECO:0000313" key="12">
    <source>
        <dbReference type="Proteomes" id="UP000249163"/>
    </source>
</evidence>
<protein>
    <submittedName>
        <fullName evidence="3 5">Motility protein</fullName>
    </submittedName>
</protein>
<evidence type="ECO:0000313" key="9">
    <source>
        <dbReference type="Proteomes" id="UP000187425"/>
    </source>
</evidence>
<dbReference type="EMBL" id="MPTW01000006">
    <property type="protein sequence ID" value="OME69873.1"/>
    <property type="molecule type" value="Genomic_DNA"/>
</dbReference>
<dbReference type="EMBL" id="MKQP01000038">
    <property type="protein sequence ID" value="OMD27083.1"/>
    <property type="molecule type" value="Genomic_DNA"/>
</dbReference>
<evidence type="ECO:0000313" key="3">
    <source>
        <dbReference type="EMBL" id="OMD27083.1"/>
    </source>
</evidence>
<evidence type="ECO:0000313" key="10">
    <source>
        <dbReference type="Proteomes" id="UP000187439"/>
    </source>
</evidence>
<dbReference type="InterPro" id="IPR025906">
    <property type="entry name" value="YjfB_motility"/>
</dbReference>
<accession>A0A1R0WSI4</accession>
<dbReference type="Proteomes" id="UP000187323">
    <property type="component" value="Unassembled WGS sequence"/>
</dbReference>
<evidence type="ECO:0000313" key="7">
    <source>
        <dbReference type="Proteomes" id="UP000187158"/>
    </source>
</evidence>
<dbReference type="GeneID" id="31574635"/>
<dbReference type="Proteomes" id="UP000187158">
    <property type="component" value="Unassembled WGS sequence"/>
</dbReference>
<dbReference type="Proteomes" id="UP000187465">
    <property type="component" value="Unassembled WGS sequence"/>
</dbReference>
<dbReference type="Pfam" id="PF14070">
    <property type="entry name" value="YjfB_motility"/>
    <property type="match status" value="1"/>
</dbReference>
<dbReference type="Proteomes" id="UP000249163">
    <property type="component" value="Chromosome"/>
</dbReference>
<evidence type="ECO:0000313" key="8">
    <source>
        <dbReference type="Proteomes" id="UP000187323"/>
    </source>
</evidence>
<dbReference type="RefSeq" id="WP_076098563.1">
    <property type="nucleotide sequence ID" value="NZ_CP009428.1"/>
</dbReference>